<reference evidence="14 15" key="1">
    <citation type="submission" date="2016-10" db="EMBL/GenBank/DDBJ databases">
        <authorList>
            <person name="de Groot N.N."/>
        </authorList>
    </citation>
    <scope>NUCLEOTIDE SEQUENCE [LARGE SCALE GENOMIC DNA]</scope>
    <source>
        <strain evidence="14 15">CGMCC 1.10836</strain>
    </source>
</reference>
<accession>A0A1H8IQI2</accession>
<dbReference type="AlphaFoldDB" id="A0A1H8IQI2"/>
<dbReference type="GO" id="GO:0005886">
    <property type="term" value="C:plasma membrane"/>
    <property type="evidence" value="ECO:0007669"/>
    <property type="project" value="UniProtKB-SubCell"/>
</dbReference>
<evidence type="ECO:0000259" key="13">
    <source>
        <dbReference type="Pfam" id="PF00487"/>
    </source>
</evidence>
<keyword evidence="15" id="KW-1185">Reference proteome</keyword>
<evidence type="ECO:0000256" key="7">
    <source>
        <dbReference type="ARBA" id="ARBA00022989"/>
    </source>
</evidence>
<organism evidence="14 15">
    <name type="scientific">Pseudorhodobacter antarcticus</name>
    <dbReference type="NCBI Taxonomy" id="1077947"/>
    <lineage>
        <taxon>Bacteria</taxon>
        <taxon>Pseudomonadati</taxon>
        <taxon>Pseudomonadota</taxon>
        <taxon>Alphaproteobacteria</taxon>
        <taxon>Rhodobacterales</taxon>
        <taxon>Paracoccaceae</taxon>
        <taxon>Pseudorhodobacter</taxon>
    </lineage>
</organism>
<evidence type="ECO:0000256" key="6">
    <source>
        <dbReference type="ARBA" id="ARBA00022723"/>
    </source>
</evidence>
<dbReference type="GO" id="GO:0046872">
    <property type="term" value="F:metal ion binding"/>
    <property type="evidence" value="ECO:0007669"/>
    <property type="project" value="UniProtKB-KW"/>
</dbReference>
<gene>
    <name evidence="14" type="ORF">SAMN05216227_102130</name>
</gene>
<evidence type="ECO:0000256" key="8">
    <source>
        <dbReference type="ARBA" id="ARBA00023002"/>
    </source>
</evidence>
<dbReference type="GO" id="GO:0004497">
    <property type="term" value="F:monooxygenase activity"/>
    <property type="evidence" value="ECO:0007669"/>
    <property type="project" value="UniProtKB-KW"/>
</dbReference>
<dbReference type="InterPro" id="IPR005804">
    <property type="entry name" value="FA_desaturase_dom"/>
</dbReference>
<dbReference type="Pfam" id="PF00487">
    <property type="entry name" value="FA_desaturase"/>
    <property type="match status" value="1"/>
</dbReference>
<dbReference type="PANTHER" id="PTHR38674:SF1">
    <property type="entry name" value="ALKANE 1-MONOOXYGENASE 1"/>
    <property type="match status" value="1"/>
</dbReference>
<keyword evidence="6" id="KW-0479">Metal-binding</keyword>
<evidence type="ECO:0000313" key="15">
    <source>
        <dbReference type="Proteomes" id="UP000183002"/>
    </source>
</evidence>
<keyword evidence="10 14" id="KW-0503">Monooxygenase</keyword>
<sequence length="379" mass="43574">MTVIPAADVIRPHHALPFWLSLGLIPVAITSALLGGWTVLLIPVASWGLFSLLDAILGTNPDNSDLDTPESGLMWYRAITIIWFPAQFALLCWLLWYVPRADHLGTLESILIFFGMGVISGTIGINYSHELMHQKSKLERWLADLLLASVLYSHFRSEHLRVHHLYVATPRDPVTARYNEGFHRFLPRVLRQSITSAWNAEKAMLARRNLPVTHPSNPFWRYAALQIGMLILALALGGWMGLALFLYQAATAIWQLELVNFIEHYGLTRRHLGNGKYEHVMPRHSWNADHTASNWLLINLQRHSDHHYKPDRRFPLLQTYTDADAPQLPYGYPVMTTAAMVPPLFRRIMNPRVRAWRRKYYPDITDWHTYNKALNPAPQ</sequence>
<evidence type="ECO:0000256" key="4">
    <source>
        <dbReference type="ARBA" id="ARBA00022519"/>
    </source>
</evidence>
<keyword evidence="5 12" id="KW-0812">Transmembrane</keyword>
<evidence type="ECO:0000256" key="3">
    <source>
        <dbReference type="ARBA" id="ARBA00022475"/>
    </source>
</evidence>
<dbReference type="STRING" id="1077947.SAMN05216227_102130"/>
<feature type="domain" description="Fatty acid desaturase" evidence="13">
    <location>
        <begin position="112"/>
        <end position="337"/>
    </location>
</feature>
<dbReference type="RefSeq" id="WP_050521548.1">
    <property type="nucleotide sequence ID" value="NZ_FOCO01000021.1"/>
</dbReference>
<feature type="transmembrane region" description="Helical" evidence="12">
    <location>
        <begin position="219"/>
        <end position="247"/>
    </location>
</feature>
<dbReference type="OrthoDB" id="4759734at2"/>
<dbReference type="InterPro" id="IPR033885">
    <property type="entry name" value="AlkB/XylM"/>
</dbReference>
<keyword evidence="3" id="KW-1003">Cell membrane</keyword>
<proteinExistence type="inferred from homology"/>
<feature type="transmembrane region" description="Helical" evidence="12">
    <location>
        <begin position="20"/>
        <end position="53"/>
    </location>
</feature>
<name>A0A1H8IQI2_9RHOB</name>
<keyword evidence="8" id="KW-0560">Oxidoreductase</keyword>
<dbReference type="PANTHER" id="PTHR38674">
    <property type="entry name" value="ALKANE 1-MONOOXYGENASE 1"/>
    <property type="match status" value="1"/>
</dbReference>
<protein>
    <submittedName>
        <fullName evidence="14">Alkane 1-monooxygenase</fullName>
    </submittedName>
</protein>
<evidence type="ECO:0000256" key="5">
    <source>
        <dbReference type="ARBA" id="ARBA00022692"/>
    </source>
</evidence>
<evidence type="ECO:0000256" key="9">
    <source>
        <dbReference type="ARBA" id="ARBA00023004"/>
    </source>
</evidence>
<evidence type="ECO:0000256" key="12">
    <source>
        <dbReference type="SAM" id="Phobius"/>
    </source>
</evidence>
<evidence type="ECO:0000256" key="2">
    <source>
        <dbReference type="ARBA" id="ARBA00010823"/>
    </source>
</evidence>
<evidence type="ECO:0000256" key="10">
    <source>
        <dbReference type="ARBA" id="ARBA00023033"/>
    </source>
</evidence>
<dbReference type="Proteomes" id="UP000183002">
    <property type="component" value="Unassembled WGS sequence"/>
</dbReference>
<keyword evidence="9" id="KW-0408">Iron</keyword>
<evidence type="ECO:0000256" key="1">
    <source>
        <dbReference type="ARBA" id="ARBA00004429"/>
    </source>
</evidence>
<comment type="subcellular location">
    <subcellularLocation>
        <location evidence="1">Cell inner membrane</location>
        <topology evidence="1">Multi-pass membrane protein</topology>
    </subcellularLocation>
</comment>
<dbReference type="GO" id="GO:0006629">
    <property type="term" value="P:lipid metabolic process"/>
    <property type="evidence" value="ECO:0007669"/>
    <property type="project" value="InterPro"/>
</dbReference>
<evidence type="ECO:0000256" key="11">
    <source>
        <dbReference type="ARBA" id="ARBA00023136"/>
    </source>
</evidence>
<keyword evidence="7 12" id="KW-1133">Transmembrane helix</keyword>
<keyword evidence="11 12" id="KW-0472">Membrane</keyword>
<keyword evidence="4" id="KW-0997">Cell inner membrane</keyword>
<dbReference type="CDD" id="cd03512">
    <property type="entry name" value="Alkane-hydroxylase"/>
    <property type="match status" value="1"/>
</dbReference>
<evidence type="ECO:0000313" key="14">
    <source>
        <dbReference type="EMBL" id="SEN70682.1"/>
    </source>
</evidence>
<feature type="transmembrane region" description="Helical" evidence="12">
    <location>
        <begin position="110"/>
        <end position="129"/>
    </location>
</feature>
<dbReference type="EMBL" id="FOCO01000021">
    <property type="protein sequence ID" value="SEN70682.1"/>
    <property type="molecule type" value="Genomic_DNA"/>
</dbReference>
<feature type="transmembrane region" description="Helical" evidence="12">
    <location>
        <begin position="74"/>
        <end position="98"/>
    </location>
</feature>
<comment type="similarity">
    <text evidence="2">Belongs to the fatty acid desaturase type 1 family. AlkB subfamily.</text>
</comment>